<dbReference type="Gene3D" id="3.90.1150.10">
    <property type="entry name" value="Aspartate Aminotransferase, domain 1"/>
    <property type="match status" value="1"/>
</dbReference>
<dbReference type="PANTHER" id="PTHR46383">
    <property type="entry name" value="ASPARTATE AMINOTRANSFERASE"/>
    <property type="match status" value="1"/>
</dbReference>
<comment type="similarity">
    <text evidence="2 6">Belongs to the class-I pyridoxal-phosphate-dependent aminotransferase family.</text>
</comment>
<evidence type="ECO:0000256" key="4">
    <source>
        <dbReference type="ARBA" id="ARBA00022679"/>
    </source>
</evidence>
<dbReference type="Gene3D" id="3.40.640.10">
    <property type="entry name" value="Type I PLP-dependent aspartate aminotransferase-like (Major domain)"/>
    <property type="match status" value="1"/>
</dbReference>
<comment type="caution">
    <text evidence="8">The sequence shown here is derived from an EMBL/GenBank/DDBJ whole genome shotgun (WGS) entry which is preliminary data.</text>
</comment>
<name>A0ABM8Z408_9LACO</name>
<dbReference type="InterPro" id="IPR015421">
    <property type="entry name" value="PyrdxlP-dep_Trfase_major"/>
</dbReference>
<dbReference type="RefSeq" id="WP_230096099.1">
    <property type="nucleotide sequence ID" value="NZ_CAKKNS010000001.1"/>
</dbReference>
<dbReference type="EMBL" id="CAKKNS010000001">
    <property type="protein sequence ID" value="CAH0416036.1"/>
    <property type="molecule type" value="Genomic_DNA"/>
</dbReference>
<gene>
    <name evidence="8" type="primary">dapX_1</name>
    <name evidence="8" type="ORF">WFA24289_00335</name>
</gene>
<evidence type="ECO:0000256" key="2">
    <source>
        <dbReference type="ARBA" id="ARBA00007441"/>
    </source>
</evidence>
<comment type="cofactor">
    <cofactor evidence="1 6">
        <name>pyridoxal 5'-phosphate</name>
        <dbReference type="ChEBI" id="CHEBI:597326"/>
    </cofactor>
</comment>
<evidence type="ECO:0000256" key="5">
    <source>
        <dbReference type="ARBA" id="ARBA00022898"/>
    </source>
</evidence>
<evidence type="ECO:0000256" key="3">
    <source>
        <dbReference type="ARBA" id="ARBA00022576"/>
    </source>
</evidence>
<dbReference type="GO" id="GO:0008483">
    <property type="term" value="F:transaminase activity"/>
    <property type="evidence" value="ECO:0007669"/>
    <property type="project" value="UniProtKB-KW"/>
</dbReference>
<dbReference type="CDD" id="cd00609">
    <property type="entry name" value="AAT_like"/>
    <property type="match status" value="1"/>
</dbReference>
<evidence type="ECO:0000313" key="9">
    <source>
        <dbReference type="Proteomes" id="UP000789707"/>
    </source>
</evidence>
<sequence length="387" mass="41767">MENFKTNTRLDQLAPSSILAFDAEISKIPGIIKLTLGEPDFNTPEHVKDAGKTSITNNASHYTDSSGKLALRTAASTFLSQKYHANYDPATQIVVTVGATGAIYSTITALTNPDDEIIIPIPIFPFYIPVTLLNGAKPIFVDTTADGFKLTPEKLSATLAAHPKAKMLIMNYPTNPTGVTYDRAELEALVAPIRNKPIVVLSDEIYSELSYSQKHVSLGEVLPEQTILVTGVSKSHAMTGWRIGFAAGPADLIQKIAMINQFTVTSATTNAQDAAIEALTAGADDGLIMQAEYLKRRDYLIQRLTAMGIEVIKPDGAFYIFMRIPAQFGTDSFAFGHQLAQEAQLGLVPGGAFPAGEGYMRLSYAASLANITTAMDRLEAFINANQK</sequence>
<dbReference type="SUPFAM" id="SSF53383">
    <property type="entry name" value="PLP-dependent transferases"/>
    <property type="match status" value="1"/>
</dbReference>
<dbReference type="InterPro" id="IPR004838">
    <property type="entry name" value="NHTrfase_class1_PyrdxlP-BS"/>
</dbReference>
<dbReference type="Proteomes" id="UP000789707">
    <property type="component" value="Unassembled WGS sequence"/>
</dbReference>
<dbReference type="PROSITE" id="PS00105">
    <property type="entry name" value="AA_TRANSFER_CLASS_1"/>
    <property type="match status" value="1"/>
</dbReference>
<keyword evidence="4 6" id="KW-0808">Transferase</keyword>
<protein>
    <recommendedName>
        <fullName evidence="6">Aminotransferase</fullName>
        <ecNumber evidence="6">2.6.1.-</ecNumber>
    </recommendedName>
</protein>
<evidence type="ECO:0000256" key="6">
    <source>
        <dbReference type="RuleBase" id="RU000481"/>
    </source>
</evidence>
<dbReference type="PANTHER" id="PTHR46383:SF4">
    <property type="entry name" value="AMINOTRANSFERASE"/>
    <property type="match status" value="1"/>
</dbReference>
<keyword evidence="9" id="KW-1185">Reference proteome</keyword>
<keyword evidence="3 6" id="KW-0032">Aminotransferase</keyword>
<evidence type="ECO:0000256" key="1">
    <source>
        <dbReference type="ARBA" id="ARBA00001933"/>
    </source>
</evidence>
<dbReference type="InterPro" id="IPR050596">
    <property type="entry name" value="AspAT/PAT-like"/>
</dbReference>
<reference evidence="8 9" key="1">
    <citation type="submission" date="2021-11" db="EMBL/GenBank/DDBJ databases">
        <authorList>
            <person name="Depoorter E."/>
        </authorList>
    </citation>
    <scope>NUCLEOTIDE SEQUENCE [LARGE SCALE GENOMIC DNA]</scope>
    <source>
        <strain evidence="8 9">LMG 24289</strain>
    </source>
</reference>
<evidence type="ECO:0000313" key="8">
    <source>
        <dbReference type="EMBL" id="CAH0416036.1"/>
    </source>
</evidence>
<dbReference type="Pfam" id="PF00155">
    <property type="entry name" value="Aminotran_1_2"/>
    <property type="match status" value="1"/>
</dbReference>
<proteinExistence type="inferred from homology"/>
<organism evidence="8 9">
    <name type="scientific">Periweissella fabaria</name>
    <dbReference type="NCBI Taxonomy" id="546157"/>
    <lineage>
        <taxon>Bacteria</taxon>
        <taxon>Bacillati</taxon>
        <taxon>Bacillota</taxon>
        <taxon>Bacilli</taxon>
        <taxon>Lactobacillales</taxon>
        <taxon>Lactobacillaceae</taxon>
        <taxon>Periweissella</taxon>
    </lineage>
</organism>
<keyword evidence="5" id="KW-0663">Pyridoxal phosphate</keyword>
<evidence type="ECO:0000259" key="7">
    <source>
        <dbReference type="Pfam" id="PF00155"/>
    </source>
</evidence>
<accession>A0ABM8Z408</accession>
<dbReference type="EC" id="2.6.1.-" evidence="6"/>
<dbReference type="InterPro" id="IPR004839">
    <property type="entry name" value="Aminotransferase_I/II_large"/>
</dbReference>
<dbReference type="InterPro" id="IPR015422">
    <property type="entry name" value="PyrdxlP-dep_Trfase_small"/>
</dbReference>
<dbReference type="InterPro" id="IPR015424">
    <property type="entry name" value="PyrdxlP-dep_Trfase"/>
</dbReference>
<feature type="domain" description="Aminotransferase class I/classII large" evidence="7">
    <location>
        <begin position="31"/>
        <end position="378"/>
    </location>
</feature>